<proteinExistence type="predicted"/>
<dbReference type="EMBL" id="LN483072">
    <property type="protein sequence ID" value="CEA09377.1"/>
    <property type="molecule type" value="Genomic_DNA"/>
</dbReference>
<dbReference type="PATRIC" id="fig|1461584.3.peg.2718"/>
<evidence type="ECO:0000313" key="1">
    <source>
        <dbReference type="EMBL" id="CEA09377.1"/>
    </source>
</evidence>
<reference evidence="1" key="1">
    <citation type="submission" date="2014-07" db="EMBL/GenBank/DDBJ databases">
        <authorList>
            <person name="Urmite Genomes Urmite Genomes"/>
        </authorList>
    </citation>
    <scope>NUCLEOTIDE SEQUENCE</scope>
    <source>
        <strain evidence="1">11W110_air</strain>
    </source>
</reference>
<accession>A0A078MVA1</accession>
<name>A0A078MVA1_9MICC</name>
<dbReference type="AlphaFoldDB" id="A0A078MVA1"/>
<sequence length="132" mass="14453">MNGQTGDVSDIRTLPENPADSVGALFDREPLQYAYRGDAYLWRELRARFADSPLPADGVGLRSLLRGEIQRFLGVPLPEDWEVESGRPSALDVEALDPGHGMSAGTVGLTWWSQTAIPILLDRFAARTGRGM</sequence>
<gene>
    <name evidence="1" type="ORF">BN1051_02746</name>
</gene>
<protein>
    <submittedName>
        <fullName evidence="1">Uncharacterized protein</fullName>
    </submittedName>
</protein>
<organism evidence="1">
    <name type="scientific">Arthrobacter saudimassiliensis</name>
    <dbReference type="NCBI Taxonomy" id="1461584"/>
    <lineage>
        <taxon>Bacteria</taxon>
        <taxon>Bacillati</taxon>
        <taxon>Actinomycetota</taxon>
        <taxon>Actinomycetes</taxon>
        <taxon>Micrococcales</taxon>
        <taxon>Micrococcaceae</taxon>
        <taxon>Arthrobacter</taxon>
    </lineage>
</organism>